<evidence type="ECO:0000256" key="2">
    <source>
        <dbReference type="ARBA" id="ARBA00022679"/>
    </source>
</evidence>
<dbReference type="CDD" id="cd07852">
    <property type="entry name" value="STKc_MAPK15-like"/>
    <property type="match status" value="1"/>
</dbReference>
<protein>
    <submittedName>
        <fullName evidence="9">Oidioi.mRNA.OKI2018_I69.XSR.g15311.t1.cds</fullName>
    </submittedName>
</protein>
<dbReference type="Pfam" id="PF00069">
    <property type="entry name" value="Pkinase"/>
    <property type="match status" value="1"/>
</dbReference>
<feature type="compositionally biased region" description="Polar residues" evidence="7">
    <location>
        <begin position="520"/>
        <end position="560"/>
    </location>
</feature>
<keyword evidence="1" id="KW-0723">Serine/threonine-protein kinase</keyword>
<evidence type="ECO:0000256" key="5">
    <source>
        <dbReference type="ARBA" id="ARBA00022840"/>
    </source>
</evidence>
<organism evidence="9 10">
    <name type="scientific">Oikopleura dioica</name>
    <name type="common">Tunicate</name>
    <dbReference type="NCBI Taxonomy" id="34765"/>
    <lineage>
        <taxon>Eukaryota</taxon>
        <taxon>Metazoa</taxon>
        <taxon>Chordata</taxon>
        <taxon>Tunicata</taxon>
        <taxon>Appendicularia</taxon>
        <taxon>Copelata</taxon>
        <taxon>Oikopleuridae</taxon>
        <taxon>Oikopleura</taxon>
    </lineage>
</organism>
<proteinExistence type="predicted"/>
<name>A0ABN7SHH4_OIKDI</name>
<evidence type="ECO:0000256" key="1">
    <source>
        <dbReference type="ARBA" id="ARBA00022527"/>
    </source>
</evidence>
<keyword evidence="3 6" id="KW-0547">Nucleotide-binding</keyword>
<evidence type="ECO:0000256" key="4">
    <source>
        <dbReference type="ARBA" id="ARBA00022777"/>
    </source>
</evidence>
<evidence type="ECO:0000313" key="9">
    <source>
        <dbReference type="EMBL" id="CAG5097966.1"/>
    </source>
</evidence>
<dbReference type="Gene3D" id="1.10.510.10">
    <property type="entry name" value="Transferase(Phosphotransferase) domain 1"/>
    <property type="match status" value="1"/>
</dbReference>
<dbReference type="PROSITE" id="PS50011">
    <property type="entry name" value="PROTEIN_KINASE_DOM"/>
    <property type="match status" value="1"/>
</dbReference>
<dbReference type="SUPFAM" id="SSF56112">
    <property type="entry name" value="Protein kinase-like (PK-like)"/>
    <property type="match status" value="1"/>
</dbReference>
<feature type="region of interest" description="Disordered" evidence="7">
    <location>
        <begin position="520"/>
        <end position="570"/>
    </location>
</feature>
<keyword evidence="5 6" id="KW-0067">ATP-binding</keyword>
<dbReference type="InterPro" id="IPR011009">
    <property type="entry name" value="Kinase-like_dom_sf"/>
</dbReference>
<dbReference type="PROSITE" id="PS01351">
    <property type="entry name" value="MAPK"/>
    <property type="match status" value="1"/>
</dbReference>
<dbReference type="PROSITE" id="PS00107">
    <property type="entry name" value="PROTEIN_KINASE_ATP"/>
    <property type="match status" value="1"/>
</dbReference>
<feature type="compositionally biased region" description="Polar residues" evidence="7">
    <location>
        <begin position="380"/>
        <end position="398"/>
    </location>
</feature>
<feature type="compositionally biased region" description="Basic and acidic residues" evidence="7">
    <location>
        <begin position="366"/>
        <end position="379"/>
    </location>
</feature>
<dbReference type="InterPro" id="IPR003527">
    <property type="entry name" value="MAP_kinase_CS"/>
</dbReference>
<dbReference type="Proteomes" id="UP001158576">
    <property type="component" value="Chromosome XSR"/>
</dbReference>
<evidence type="ECO:0000256" key="3">
    <source>
        <dbReference type="ARBA" id="ARBA00022741"/>
    </source>
</evidence>
<gene>
    <name evidence="9" type="ORF">OKIOD_LOCUS6869</name>
</gene>
<reference evidence="9 10" key="1">
    <citation type="submission" date="2021-04" db="EMBL/GenBank/DDBJ databases">
        <authorList>
            <person name="Bliznina A."/>
        </authorList>
    </citation>
    <scope>NUCLEOTIDE SEQUENCE [LARGE SCALE GENOMIC DNA]</scope>
</reference>
<feature type="region of interest" description="Disordered" evidence="7">
    <location>
        <begin position="429"/>
        <end position="474"/>
    </location>
</feature>
<sequence>MVDTNEVESHLIERYEIRRRLGKGAYGIVWKANERKTGRVVALKKIFDAFRNPTDAQRTFREILFLQEFADHPNIIKLLNVVAAKNDKDIYLVFEYMETDLHAVIRKGGILQDAHQRYIMAQLMRATAFLHSGNVIHRDHKPSNVLLDSDCAVKICDFGLARSLSSIPKRGQGDDTSVPALTEYVATRWYRAPEILLSSPHYTKGVDMWSLGCILAEMLLGKPLFPGDSTFDQIEKIIRVIPQPSRLDIDVIGSQYALSVVERAQRKQRVTLEQILPKDSPKDGIDLIKQLLVFNPEKRPSAESCLSHPYVARFNTKKEPLDLGYQVIPPIDDDVQLSVDEYRSKLYKMIREKKAARDLERERRYAEEQAKKTKKEDLNRTLTNSYPESGSATKQMTSTGTAPVYPAASVAASKPVSVPAPYRRSSKVVAMDKGEPSRHSRSAQNLAPHQSPVIHSRHSSAPLHRQNTREFTKQQDRLRQNSNIIRKNSHSNNNNGNMKDADLSVTGKVVGTKSRSNFVRTTGAKNTQPHRSSSGTYKNMTSSGNAARNTGSSHSQQYGTVTAKWLNEHN</sequence>
<accession>A0ABN7SHH4</accession>
<feature type="binding site" evidence="6">
    <location>
        <position position="44"/>
    </location>
    <ligand>
        <name>ATP</name>
        <dbReference type="ChEBI" id="CHEBI:30616"/>
    </ligand>
</feature>
<dbReference type="InterPro" id="IPR050117">
    <property type="entry name" value="MAPK"/>
</dbReference>
<dbReference type="PANTHER" id="PTHR24055">
    <property type="entry name" value="MITOGEN-ACTIVATED PROTEIN KINASE"/>
    <property type="match status" value="1"/>
</dbReference>
<dbReference type="InterPro" id="IPR000719">
    <property type="entry name" value="Prot_kinase_dom"/>
</dbReference>
<dbReference type="EMBL" id="OU015569">
    <property type="protein sequence ID" value="CAG5097966.1"/>
    <property type="molecule type" value="Genomic_DNA"/>
</dbReference>
<evidence type="ECO:0000313" key="10">
    <source>
        <dbReference type="Proteomes" id="UP001158576"/>
    </source>
</evidence>
<dbReference type="InterPro" id="IPR017441">
    <property type="entry name" value="Protein_kinase_ATP_BS"/>
</dbReference>
<dbReference type="Gene3D" id="3.30.200.20">
    <property type="entry name" value="Phosphorylase Kinase, domain 1"/>
    <property type="match status" value="1"/>
</dbReference>
<evidence type="ECO:0000256" key="6">
    <source>
        <dbReference type="PROSITE-ProRule" id="PRU10141"/>
    </source>
</evidence>
<evidence type="ECO:0000256" key="7">
    <source>
        <dbReference type="SAM" id="MobiDB-lite"/>
    </source>
</evidence>
<feature type="region of interest" description="Disordered" evidence="7">
    <location>
        <begin position="366"/>
        <end position="398"/>
    </location>
</feature>
<evidence type="ECO:0000259" key="8">
    <source>
        <dbReference type="PROSITE" id="PS50011"/>
    </source>
</evidence>
<keyword evidence="2" id="KW-0808">Transferase</keyword>
<keyword evidence="4" id="KW-0418">Kinase</keyword>
<feature type="domain" description="Protein kinase" evidence="8">
    <location>
        <begin position="15"/>
        <end position="311"/>
    </location>
</feature>
<keyword evidence="10" id="KW-1185">Reference proteome</keyword>